<evidence type="ECO:0000256" key="1">
    <source>
        <dbReference type="ARBA" id="ARBA00038414"/>
    </source>
</evidence>
<sequence length="289" mass="31615">MRIWWQSSSPIHRLHEYRNALSAHLDAVRRPETSIHISGVDEGSMDLHYNAVVAMNSFGPGGVLDKILQAAGQGYDAVAIGCFLDPAMQEAREIVPIPVFGMGETCMLMACMFGQRFSGVAFHAKQAQFYDRKAFEYGLAARHIPFGNLGIDFNEVQDGFARPQEMTAAFAREVRRLASQGAEVVLAACATVNAIIHREKMREIDGVLILDSNAMLLKITESMVDLASAIGLGASRRLLYRQPERTALAEWMRIYGMHAGQSQTDVARNPMTTLAAGSASVRASAATPR</sequence>
<accession>B8R8Q0</accession>
<organism evidence="2">
    <name type="scientific">uncultured bacterium 888</name>
    <dbReference type="NCBI Taxonomy" id="548896"/>
    <lineage>
        <taxon>Bacteria</taxon>
        <taxon>environmental samples</taxon>
    </lineage>
</organism>
<name>B8R8Q0_9BACT</name>
<protein>
    <submittedName>
        <fullName evidence="2">Putative hydantoin racemase</fullName>
    </submittedName>
</protein>
<dbReference type="InterPro" id="IPR053714">
    <property type="entry name" value="Iso_Racemase_Enz_sf"/>
</dbReference>
<dbReference type="PANTHER" id="PTHR28047:SF5">
    <property type="entry name" value="PROTEIN DCG1"/>
    <property type="match status" value="1"/>
</dbReference>
<dbReference type="PANTHER" id="PTHR28047">
    <property type="entry name" value="PROTEIN DCG1"/>
    <property type="match status" value="1"/>
</dbReference>
<proteinExistence type="inferred from homology"/>
<dbReference type="Pfam" id="PF01177">
    <property type="entry name" value="Asp_Glu_race"/>
    <property type="match status" value="1"/>
</dbReference>
<evidence type="ECO:0000313" key="2">
    <source>
        <dbReference type="EMBL" id="ACF98056.1"/>
    </source>
</evidence>
<dbReference type="GO" id="GO:0047661">
    <property type="term" value="F:amino-acid racemase activity"/>
    <property type="evidence" value="ECO:0007669"/>
    <property type="project" value="InterPro"/>
</dbReference>
<dbReference type="Gene3D" id="3.40.50.12500">
    <property type="match status" value="1"/>
</dbReference>
<reference evidence="2" key="1">
    <citation type="journal article" date="2009" name="Appl. Environ. Microbiol.">
        <title>Characterization of denitrification gene clusters of soil bacteria via a metagenomic approach.</title>
        <authorList>
            <person name="Demaneche S."/>
            <person name="Philippot L."/>
            <person name="David M.M."/>
            <person name="Navarro E."/>
            <person name="Vogel T.M."/>
            <person name="Simonet P."/>
        </authorList>
    </citation>
    <scope>NUCLEOTIDE SEQUENCE</scope>
</reference>
<dbReference type="EMBL" id="EU910853">
    <property type="protein sequence ID" value="ACF98056.1"/>
    <property type="molecule type" value="Genomic_DNA"/>
</dbReference>
<dbReference type="InterPro" id="IPR052186">
    <property type="entry name" value="Hydantoin_racemase-like"/>
</dbReference>
<dbReference type="InterPro" id="IPR015942">
    <property type="entry name" value="Asp/Glu/hydantoin_racemase"/>
</dbReference>
<comment type="similarity">
    <text evidence="1">Belongs to the HyuE racemase family.</text>
</comment>
<dbReference type="AlphaFoldDB" id="B8R8Q0"/>